<feature type="transmembrane region" description="Helical" evidence="14">
    <location>
        <begin position="221"/>
        <end position="241"/>
    </location>
</feature>
<evidence type="ECO:0000256" key="9">
    <source>
        <dbReference type="ARBA" id="ARBA00022989"/>
    </source>
</evidence>
<evidence type="ECO:0000256" key="3">
    <source>
        <dbReference type="ARBA" id="ARBA00011964"/>
    </source>
</evidence>
<keyword evidence="8 14" id="KW-0256">Endoplasmic reticulum</keyword>
<feature type="transmembrane region" description="Helical" evidence="14">
    <location>
        <begin position="198"/>
        <end position="215"/>
    </location>
</feature>
<keyword evidence="6 14" id="KW-0808">Transferase</keyword>
<feature type="transmembrane region" description="Helical" evidence="14">
    <location>
        <begin position="124"/>
        <end position="143"/>
    </location>
</feature>
<keyword evidence="9 14" id="KW-1133">Transmembrane helix</keyword>
<keyword evidence="5 14" id="KW-0328">Glycosyltransferase</keyword>
<dbReference type="GO" id="GO:0005789">
    <property type="term" value="C:endoplasmic reticulum membrane"/>
    <property type="evidence" value="ECO:0007669"/>
    <property type="project" value="UniProtKB-SubCell"/>
</dbReference>
<dbReference type="InterPro" id="IPR007873">
    <property type="entry name" value="Glycosyltransferase_ALG3"/>
</dbReference>
<dbReference type="AlphaFoldDB" id="A0RZJ0"/>
<evidence type="ECO:0000256" key="4">
    <source>
        <dbReference type="ARBA" id="ARBA00015561"/>
    </source>
</evidence>
<dbReference type="CAZy" id="GT58">
    <property type="family name" value="Glycosyltransferase Family 58"/>
</dbReference>
<feature type="transmembrane region" description="Helical" evidence="14">
    <location>
        <begin position="307"/>
        <end position="325"/>
    </location>
</feature>
<comment type="similarity">
    <text evidence="13">Belongs to the glycosyltransferase ALG3 family.</text>
</comment>
<evidence type="ECO:0000256" key="6">
    <source>
        <dbReference type="ARBA" id="ARBA00022679"/>
    </source>
</evidence>
<proteinExistence type="inferred from homology"/>
<keyword evidence="7 14" id="KW-0812">Transmembrane</keyword>
<evidence type="ECO:0000256" key="1">
    <source>
        <dbReference type="ARBA" id="ARBA00004477"/>
    </source>
</evidence>
<dbReference type="Pfam" id="PF05208">
    <property type="entry name" value="ALG3"/>
    <property type="match status" value="1"/>
</dbReference>
<comment type="pathway">
    <text evidence="2 14">Protein modification; protein glycosylation.</text>
</comment>
<evidence type="ECO:0000256" key="14">
    <source>
        <dbReference type="RuleBase" id="RU364047"/>
    </source>
</evidence>
<gene>
    <name evidence="15" type="primary">ALG3</name>
</gene>
<feature type="transmembrane region" description="Helical" evidence="14">
    <location>
        <begin position="426"/>
        <end position="444"/>
    </location>
</feature>
<feature type="transmembrane region" description="Helical" evidence="14">
    <location>
        <begin position="386"/>
        <end position="406"/>
    </location>
</feature>
<comment type="catalytic activity">
    <reaction evidence="12 14">
        <text>an alpha-D-Man-(1-&gt;2)-alpha-D-Man-(1-&gt;2)-alpha-D-Man-(1-&gt;3)-[alpha-D-Man-(1-&gt;6)]-beta-D-Man-(1-&gt;4)-beta-D-GlcNAc-(1-&gt;4)-alpha-D-GlcNAc-diphospho-di-trans,poly-cis-dolichol + a di-trans,poly-cis-dolichyl beta-D-mannosyl phosphate = an alpha-D-Man-(1-&gt;2)-alpha-D-Man-(1-&gt;2)-alpha-D-Man-(1-&gt;3)-[alpha-D-Man-(1-&gt;3)-alpha-D-Man-(1-&gt;6)]-beta-D-Man-(1-&gt;4)-beta-D-GlcNAc-(1-&gt;4)-alpha-D-GlcNAc-diphospho-di-trans,poly-cis-dolichol + a di-trans,poly-cis-dolichyl phosphate + H(+)</text>
        <dbReference type="Rhea" id="RHEA:29527"/>
        <dbReference type="Rhea" id="RHEA-COMP:19498"/>
        <dbReference type="Rhea" id="RHEA-COMP:19501"/>
        <dbReference type="Rhea" id="RHEA-COMP:19516"/>
        <dbReference type="Rhea" id="RHEA-COMP:19517"/>
        <dbReference type="ChEBI" id="CHEBI:15378"/>
        <dbReference type="ChEBI" id="CHEBI:57683"/>
        <dbReference type="ChEBI" id="CHEBI:58211"/>
        <dbReference type="ChEBI" id="CHEBI:132515"/>
        <dbReference type="ChEBI" id="CHEBI:132516"/>
        <dbReference type="EC" id="2.4.1.258"/>
    </reaction>
    <physiologicalReaction direction="left-to-right" evidence="12 14">
        <dbReference type="Rhea" id="RHEA:29528"/>
    </physiologicalReaction>
</comment>
<evidence type="ECO:0000256" key="8">
    <source>
        <dbReference type="ARBA" id="ARBA00022824"/>
    </source>
</evidence>
<evidence type="ECO:0000256" key="5">
    <source>
        <dbReference type="ARBA" id="ARBA00022676"/>
    </source>
</evidence>
<sequence>MADANADIQPETRPELNLGNVLGDIKFGLLSLFNNPEFCAPIAVFLTIAESLLLKAVIHFVPYTEIDYSTYMQQIDQIEAGELDYAKISGDTGPIVYPGGHVYIYSWMKWFTNGMDNVHAGQQIFRYLYLATFVLTLVAYFQTNVRFKPYLLYFLCLSKRLHSIYVLRLFNDCFATFLMVATIVVLQQAAVLRRRKSALGAVLTFFSAQLFSSAVSVKMNALLYLPGYLVVVYMILGENLLHTLAVIGFGCAVQAGINWDFLAASETTRAHFLQNAFDFSRAFLYRWTVNWKFVPEPIFRSREFHTLLLLAHTAALTFFAVYKWSSKSVTGKPSTKFIRDALIFYKDTIGPENVILSPESGRYIFWVMATSNLIGVLFARSLHYQFLAWYMYSLPMLLQLGGLPWYAQTALVVVHEWCWNVYPSTAASSLGLVAVLATVVLSQLRCGFGKPKQE</sequence>
<evidence type="ECO:0000313" key="15">
    <source>
        <dbReference type="EMBL" id="ABB04524.1"/>
    </source>
</evidence>
<accession>A0RZJ0</accession>
<evidence type="ECO:0000256" key="11">
    <source>
        <dbReference type="ARBA" id="ARBA00044743"/>
    </source>
</evidence>
<dbReference type="UniPathway" id="UPA00378"/>
<dbReference type="PANTHER" id="PTHR12646">
    <property type="entry name" value="NOT56 - RELATED"/>
    <property type="match status" value="1"/>
</dbReference>
<feature type="transmembrane region" description="Helical" evidence="14">
    <location>
        <begin position="363"/>
        <end position="379"/>
    </location>
</feature>
<dbReference type="PANTHER" id="PTHR12646:SF0">
    <property type="entry name" value="DOL-P-MAN:MAN(5)GLCNAC(2)-PP-DOL ALPHA-1,3-MANNOSYLTRANSFERASE"/>
    <property type="match status" value="1"/>
</dbReference>
<keyword evidence="10 14" id="KW-0472">Membrane</keyword>
<protein>
    <recommendedName>
        <fullName evidence="4 14">Dol-P-Man:Man(5)GlcNAc(2)-PP-Dol alpha-1,3-mannosyltransferase</fullName>
        <ecNumber evidence="3 14">2.4.1.258</ecNumber>
    </recommendedName>
    <alternativeName>
        <fullName evidence="14">Dol-P-Man-dependent alpha(1-3)-mannosyltransferase</fullName>
    </alternativeName>
</protein>
<evidence type="ECO:0000256" key="12">
    <source>
        <dbReference type="ARBA" id="ARBA00049506"/>
    </source>
</evidence>
<name>A0RZJ0_PICAN</name>
<evidence type="ECO:0000256" key="10">
    <source>
        <dbReference type="ARBA" id="ARBA00023136"/>
    </source>
</evidence>
<comment type="subcellular location">
    <subcellularLocation>
        <location evidence="1 14">Endoplasmic reticulum membrane</location>
        <topology evidence="1 14">Multi-pass membrane protein</topology>
    </subcellularLocation>
</comment>
<evidence type="ECO:0000256" key="2">
    <source>
        <dbReference type="ARBA" id="ARBA00004922"/>
    </source>
</evidence>
<dbReference type="EMBL" id="DQ193533">
    <property type="protein sequence ID" value="ABB04524.1"/>
    <property type="molecule type" value="Genomic_DNA"/>
</dbReference>
<evidence type="ECO:0000256" key="7">
    <source>
        <dbReference type="ARBA" id="ARBA00022692"/>
    </source>
</evidence>
<feature type="transmembrane region" description="Helical" evidence="14">
    <location>
        <begin position="163"/>
        <end position="186"/>
    </location>
</feature>
<organism evidence="15">
    <name type="scientific">Pichia angusta</name>
    <name type="common">Yeast</name>
    <name type="synonym">Hansenula polymorpha</name>
    <dbReference type="NCBI Taxonomy" id="870730"/>
    <lineage>
        <taxon>Eukaryota</taxon>
        <taxon>Fungi</taxon>
        <taxon>Dikarya</taxon>
        <taxon>Ascomycota</taxon>
        <taxon>Saccharomycotina</taxon>
        <taxon>Pichiomycetes</taxon>
        <taxon>Pichiales</taxon>
        <taxon>Pichiaceae</taxon>
        <taxon>Ogataea</taxon>
    </lineage>
</organism>
<reference evidence="15" key="1">
    <citation type="journal article" date="2008" name="Biotechnol. J.">
        <title>Glycoengineering of the methylotrophic yeast Hansenula polymorpha for the production of glycoproteins with trimannosyl core N-glycan by blocking core oligosaccharide assembly.</title>
        <authorList>
            <person name="Oh D.B."/>
            <person name="Park J.S."/>
            <person name="Kim M.W."/>
            <person name="Cheon S.A."/>
            <person name="Kim E.J."/>
            <person name="Moon H.Y."/>
            <person name="Kwon O."/>
            <person name="Rhee S.K."/>
            <person name="Kang H.A."/>
        </authorList>
    </citation>
    <scope>NUCLEOTIDE SEQUENCE</scope>
    <source>
        <strain evidence="15">DL1</strain>
    </source>
</reference>
<evidence type="ECO:0000256" key="13">
    <source>
        <dbReference type="ARBA" id="ARBA00093457"/>
    </source>
</evidence>
<comment type="function">
    <text evidence="11 14">Dol-P-Man:Man(5)GlcNAc(2)-PP-Dol alpha-1,3-mannosyltransferase that operates in the biosynthetic pathway of dolichol-linked oligosaccharides, the glycan precursors employed in protein asparagine (N)-glycosylation. The assembly of dolichol-linked oligosaccharides begins on the cytosolic side of the endoplasmic reticulum membrane and finishes in its lumen. The sequential addition of sugars to dolichol pyrophosphate produces dolichol-linked oligosaccharides containing fourteen sugars, including two GlcNAcs, nine mannoses and three glucoses. Once assembled, the oligosaccharide is transferred from the lipid to nascent proteins by oligosaccharyltransferases. In the lumen of the endoplasmic reticulum, adds the first dolichyl beta-D-mannosyl phosphate derived mannose in an alpha-1,3 linkage to Man(5)GlcNAc(2)-PP-dolichol to produce Man(6)GlcNAc(2)-PP-dolichol.</text>
</comment>
<dbReference type="GO" id="GO:0052925">
    <property type="term" value="F:dol-P-Man:Man(5)GlcNAc(2)-PP-Dol alpha-1,3-mannosyltransferase activity"/>
    <property type="evidence" value="ECO:0007669"/>
    <property type="project" value="UniProtKB-EC"/>
</dbReference>
<dbReference type="EC" id="2.4.1.258" evidence="3 14"/>